<proteinExistence type="predicted"/>
<feature type="coiled-coil region" evidence="1">
    <location>
        <begin position="45"/>
        <end position="72"/>
    </location>
</feature>
<comment type="caution">
    <text evidence="2">The sequence shown here is derived from an EMBL/GenBank/DDBJ whole genome shotgun (WGS) entry which is preliminary data.</text>
</comment>
<keyword evidence="1" id="KW-0175">Coiled coil</keyword>
<evidence type="ECO:0008006" key="4">
    <source>
        <dbReference type="Google" id="ProtNLM"/>
    </source>
</evidence>
<protein>
    <recommendedName>
        <fullName evidence="4">Mu-like prophage host-nuclease inhibitor protein Gam</fullName>
    </recommendedName>
</protein>
<sequence>MNAEVIRVPALPTVGLASADKQEIIDRAQHFVARIEEEGGDSLAVLALAAKLELLAKEIKQAAKEASEREMQQYGRQILTKHGVELQTRETGVKLDYSLDAVWQQLNAEALAAQAKVKEWENTLKKLPRSGLLIAHPDTGEMYHAYPPARRATETICVTIK</sequence>
<evidence type="ECO:0000256" key="1">
    <source>
        <dbReference type="SAM" id="Coils"/>
    </source>
</evidence>
<dbReference type="RefSeq" id="WP_345246929.1">
    <property type="nucleotide sequence ID" value="NZ_BAABHD010000076.1"/>
</dbReference>
<dbReference type="Proteomes" id="UP001501175">
    <property type="component" value="Unassembled WGS sequence"/>
</dbReference>
<gene>
    <name evidence="2" type="ORF">GCM10023189_42920</name>
</gene>
<evidence type="ECO:0000313" key="3">
    <source>
        <dbReference type="Proteomes" id="UP001501175"/>
    </source>
</evidence>
<evidence type="ECO:0000313" key="2">
    <source>
        <dbReference type="EMBL" id="GAA4464116.1"/>
    </source>
</evidence>
<accession>A0ABP8NCH2</accession>
<keyword evidence="3" id="KW-1185">Reference proteome</keyword>
<reference evidence="3" key="1">
    <citation type="journal article" date="2019" name="Int. J. Syst. Evol. Microbiol.">
        <title>The Global Catalogue of Microorganisms (GCM) 10K type strain sequencing project: providing services to taxonomists for standard genome sequencing and annotation.</title>
        <authorList>
            <consortium name="The Broad Institute Genomics Platform"/>
            <consortium name="The Broad Institute Genome Sequencing Center for Infectious Disease"/>
            <person name="Wu L."/>
            <person name="Ma J."/>
        </authorList>
    </citation>
    <scope>NUCLEOTIDE SEQUENCE [LARGE SCALE GENOMIC DNA]</scope>
    <source>
        <strain evidence="3">JCM 17927</strain>
    </source>
</reference>
<organism evidence="2 3">
    <name type="scientific">Nibrella saemangeumensis</name>
    <dbReference type="NCBI Taxonomy" id="1084526"/>
    <lineage>
        <taxon>Bacteria</taxon>
        <taxon>Pseudomonadati</taxon>
        <taxon>Bacteroidota</taxon>
        <taxon>Cytophagia</taxon>
        <taxon>Cytophagales</taxon>
        <taxon>Spirosomataceae</taxon>
        <taxon>Nibrella</taxon>
    </lineage>
</organism>
<dbReference type="EMBL" id="BAABHD010000076">
    <property type="protein sequence ID" value="GAA4464116.1"/>
    <property type="molecule type" value="Genomic_DNA"/>
</dbReference>
<name>A0ABP8NCH2_9BACT</name>